<evidence type="ECO:0000313" key="1">
    <source>
        <dbReference type="EMBL" id="SDQ03478.1"/>
    </source>
</evidence>
<reference evidence="2 4" key="2">
    <citation type="submission" date="2019-06" db="EMBL/GenBank/DDBJ databases">
        <title>Pseudomonas bimorpha sp. nov. isolated from bovine raw milk and skim milk concentrate.</title>
        <authorList>
            <person name="Hofmann K."/>
            <person name="Huptas C."/>
            <person name="Doll E."/>
            <person name="Scherer S."/>
            <person name="Wenning M."/>
        </authorList>
    </citation>
    <scope>NUCLEOTIDE SEQUENCE [LARGE SCALE GENOMIC DNA]</scope>
    <source>
        <strain evidence="2 4">DSM 17515</strain>
    </source>
</reference>
<dbReference type="Proteomes" id="UP000198740">
    <property type="component" value="Unassembled WGS sequence"/>
</dbReference>
<keyword evidence="3" id="KW-1185">Reference proteome</keyword>
<evidence type="ECO:0000313" key="3">
    <source>
        <dbReference type="Proteomes" id="UP000198740"/>
    </source>
</evidence>
<dbReference type="RefSeq" id="WP_090399716.1">
    <property type="nucleotide sequence ID" value="NZ_FNKM01000001.1"/>
</dbReference>
<gene>
    <name evidence="2" type="ORF">FIV39_24085</name>
    <name evidence="1" type="ORF">SAMN04490186_0085</name>
</gene>
<proteinExistence type="predicted"/>
<reference evidence="1 3" key="1">
    <citation type="submission" date="2016-10" db="EMBL/GenBank/DDBJ databases">
        <authorList>
            <person name="Varghese N."/>
            <person name="Submissions S."/>
        </authorList>
    </citation>
    <scope>NUCLEOTIDE SEQUENCE [LARGE SCALE GENOMIC DNA]</scope>
    <source>
        <strain evidence="1 3">BS2976</strain>
    </source>
</reference>
<evidence type="ECO:0000313" key="4">
    <source>
        <dbReference type="Proteomes" id="UP000317267"/>
    </source>
</evidence>
<dbReference type="EMBL" id="FNKM01000001">
    <property type="protein sequence ID" value="SDQ03478.1"/>
    <property type="molecule type" value="Genomic_DNA"/>
</dbReference>
<protein>
    <submittedName>
        <fullName evidence="2">Uncharacterized protein</fullName>
    </submittedName>
</protein>
<comment type="caution">
    <text evidence="2">The sequence shown here is derived from an EMBL/GenBank/DDBJ whole genome shotgun (WGS) entry which is preliminary data.</text>
</comment>
<organism evidence="2 4">
    <name type="scientific">Pseudomonas grimontii</name>
    <dbReference type="NCBI Taxonomy" id="129847"/>
    <lineage>
        <taxon>Bacteria</taxon>
        <taxon>Pseudomonadati</taxon>
        <taxon>Pseudomonadota</taxon>
        <taxon>Gammaproteobacteria</taxon>
        <taxon>Pseudomonadales</taxon>
        <taxon>Pseudomonadaceae</taxon>
        <taxon>Pseudomonas</taxon>
    </lineage>
</organism>
<dbReference type="OrthoDB" id="7032901at2"/>
<sequence>MSFEKLSKINIDEFIHGLRQSLRTSYELIFEDTEFDEYMQSIRVNIESGDLDQERLNDELINYLASTPLSPHYPFLRAAALTDLTLQALARKDYEAFIALALQASAYVEGAAVHAQFNSLLDIPAALRRRTTQAAAAARSETFQLAKDQALLLISQRRPSDGWDDLTHAAESIEEELGAFIKSNKISLTKTRIVSNLRQWSKEDASFRDSLNRILTPSAR</sequence>
<dbReference type="Proteomes" id="UP000317267">
    <property type="component" value="Unassembled WGS sequence"/>
</dbReference>
<dbReference type="AlphaFoldDB" id="A0A1H0XKJ2"/>
<evidence type="ECO:0000313" key="2">
    <source>
        <dbReference type="EMBL" id="TWR62423.1"/>
    </source>
</evidence>
<name>A0A1H0XKJ2_9PSED</name>
<dbReference type="EMBL" id="VFES01000017">
    <property type="protein sequence ID" value="TWR62423.1"/>
    <property type="molecule type" value="Genomic_DNA"/>
</dbReference>
<accession>A0A1H0XKJ2</accession>